<name>A0A242U719_ACIPI</name>
<organism evidence="1 2">
    <name type="scientific">Acinetobacter pittii</name>
    <name type="common">Acinetobacter genomosp. 3</name>
    <dbReference type="NCBI Taxonomy" id="48296"/>
    <lineage>
        <taxon>Bacteria</taxon>
        <taxon>Pseudomonadati</taxon>
        <taxon>Pseudomonadota</taxon>
        <taxon>Gammaproteobacteria</taxon>
        <taxon>Moraxellales</taxon>
        <taxon>Moraxellaceae</taxon>
        <taxon>Acinetobacter</taxon>
        <taxon>Acinetobacter calcoaceticus/baumannii complex</taxon>
    </lineage>
</organism>
<dbReference type="RefSeq" id="WP_086375878.1">
    <property type="nucleotide sequence ID" value="NZ_NGIR01000020.1"/>
</dbReference>
<reference evidence="1 2" key="1">
    <citation type="submission" date="2017-05" db="EMBL/GenBank/DDBJ databases">
        <authorList>
            <person name="Song R."/>
            <person name="Chenine A.L."/>
            <person name="Ruprecht R.M."/>
        </authorList>
    </citation>
    <scope>NUCLEOTIDE SEQUENCE [LARGE SCALE GENOMIC DNA]</scope>
    <source>
        <strain evidence="1 2">ARLG1955</strain>
    </source>
</reference>
<dbReference type="AlphaFoldDB" id="A0A242U719"/>
<sequence>MTGKIVYQTDTAGLFVGETWADLSPEEKDVYHIPKGCVEAPPPNEWNDDVWPRWDGAEWILIPKPKVQVPLTAEQKLAEFLQSNPDVMTLINK</sequence>
<evidence type="ECO:0000313" key="1">
    <source>
        <dbReference type="EMBL" id="OTU28904.1"/>
    </source>
</evidence>
<evidence type="ECO:0000313" key="2">
    <source>
        <dbReference type="Proteomes" id="UP000195162"/>
    </source>
</evidence>
<protein>
    <submittedName>
        <fullName evidence="1">Phage tail protein</fullName>
    </submittedName>
</protein>
<accession>A0A242U719</accession>
<dbReference type="EMBL" id="NGIR01000020">
    <property type="protein sequence ID" value="OTU28904.1"/>
    <property type="molecule type" value="Genomic_DNA"/>
</dbReference>
<dbReference type="Proteomes" id="UP000195162">
    <property type="component" value="Unassembled WGS sequence"/>
</dbReference>
<gene>
    <name evidence="1" type="ORF">CAT59_06795</name>
</gene>
<proteinExistence type="predicted"/>
<comment type="caution">
    <text evidence="1">The sequence shown here is derived from an EMBL/GenBank/DDBJ whole genome shotgun (WGS) entry which is preliminary data.</text>
</comment>